<dbReference type="InterPro" id="IPR051727">
    <property type="entry name" value="DnaJ_C3_Co-chaperones"/>
</dbReference>
<organism evidence="8 9">
    <name type="scientific">Kwoniella shivajii</name>
    <dbReference type="NCBI Taxonomy" id="564305"/>
    <lineage>
        <taxon>Eukaryota</taxon>
        <taxon>Fungi</taxon>
        <taxon>Dikarya</taxon>
        <taxon>Basidiomycota</taxon>
        <taxon>Agaricomycotina</taxon>
        <taxon>Tremellomycetes</taxon>
        <taxon>Tremellales</taxon>
        <taxon>Cryptococcaceae</taxon>
        <taxon>Kwoniella</taxon>
    </lineage>
</organism>
<sequence>MRVTSYLALPVLLLASSALAESSRSASQIAQDATKLLAEGSYIEAARAYGEAIDLDPTSYVNYYKRATAYLSAGRNTAALDDFDKILKINPSFAQAHLQKAKILAKEGEFEKAQSELKAYGKSKSDNDSTELVHSVTLATGASKSAHKAAKSKDWNVCVDHATKALEVGPNSSELRELRVKCATELGDVQAVYGDLSRLASLNPSSITYPLRLSHIAYFLLGSEAATTHIKQCLHYDPDSKPCKAVHKLIRKFEKETAKARNFVEGNVFRQAIRLFEGEDGLLRKFDNALEEAMKNQSESEEQTPYLPRQFHPKEKSEMRLELYSLACKAIIGLGDFKKGSKWCEITLELDENNVDGLVAKGEKLLKDENWEEAVRVLERAFENSGRSREDVLNRVRKAQKLLKQSKQKDYYKVLGVPRDADERDIKKAFRKAAKIAHPDVGGSEEKMATLNEAYEVLSNLELRQRYDNGDDPNDPHQGGGGGGHNPFAHHGGGMPFQFFQQGGGFPGGGFPGGGGGGGGGQKFHFQWNG</sequence>
<protein>
    <recommendedName>
        <fullName evidence="7">J domain-containing protein</fullName>
    </recommendedName>
</protein>
<feature type="repeat" description="TPR" evidence="4">
    <location>
        <begin position="60"/>
        <end position="93"/>
    </location>
</feature>
<dbReference type="SMART" id="SM00028">
    <property type="entry name" value="TPR"/>
    <property type="match status" value="3"/>
</dbReference>
<dbReference type="SMART" id="SM00271">
    <property type="entry name" value="DnaJ"/>
    <property type="match status" value="1"/>
</dbReference>
<dbReference type="GeneID" id="87954229"/>
<evidence type="ECO:0000256" key="6">
    <source>
        <dbReference type="SAM" id="SignalP"/>
    </source>
</evidence>
<dbReference type="Pfam" id="PF14559">
    <property type="entry name" value="TPR_19"/>
    <property type="match status" value="1"/>
</dbReference>
<feature type="compositionally biased region" description="Gly residues" evidence="5">
    <location>
        <begin position="502"/>
        <end position="520"/>
    </location>
</feature>
<evidence type="ECO:0000256" key="5">
    <source>
        <dbReference type="SAM" id="MobiDB-lite"/>
    </source>
</evidence>
<dbReference type="SUPFAM" id="SSF48439">
    <property type="entry name" value="Protein prenylyltransferase"/>
    <property type="match status" value="1"/>
</dbReference>
<proteinExistence type="predicted"/>
<dbReference type="Gene3D" id="1.10.287.110">
    <property type="entry name" value="DnaJ domain"/>
    <property type="match status" value="1"/>
</dbReference>
<accession>A0ABZ1CTS0</accession>
<dbReference type="PROSITE" id="PS50076">
    <property type="entry name" value="DNAJ_2"/>
    <property type="match status" value="1"/>
</dbReference>
<dbReference type="Pfam" id="PF00226">
    <property type="entry name" value="DnaJ"/>
    <property type="match status" value="1"/>
</dbReference>
<dbReference type="RefSeq" id="XP_062789895.1">
    <property type="nucleotide sequence ID" value="XM_062933844.1"/>
</dbReference>
<evidence type="ECO:0000256" key="3">
    <source>
        <dbReference type="ARBA" id="ARBA00022824"/>
    </source>
</evidence>
<keyword evidence="2 6" id="KW-0732">Signal</keyword>
<comment type="subcellular location">
    <subcellularLocation>
        <location evidence="1">Endoplasmic reticulum</location>
    </subcellularLocation>
</comment>
<feature type="compositionally biased region" description="Gly residues" evidence="5">
    <location>
        <begin position="478"/>
        <end position="495"/>
    </location>
</feature>
<dbReference type="PRINTS" id="PR00625">
    <property type="entry name" value="JDOMAIN"/>
</dbReference>
<dbReference type="PANTHER" id="PTHR44140:SF2">
    <property type="entry name" value="LD25575P"/>
    <property type="match status" value="1"/>
</dbReference>
<evidence type="ECO:0000256" key="2">
    <source>
        <dbReference type="ARBA" id="ARBA00022729"/>
    </source>
</evidence>
<dbReference type="Gene3D" id="1.25.40.10">
    <property type="entry name" value="Tetratricopeptide repeat domain"/>
    <property type="match status" value="1"/>
</dbReference>
<dbReference type="CDD" id="cd06257">
    <property type="entry name" value="DnaJ"/>
    <property type="match status" value="1"/>
</dbReference>
<evidence type="ECO:0000313" key="8">
    <source>
        <dbReference type="EMBL" id="WRT65155.1"/>
    </source>
</evidence>
<reference evidence="8 9" key="1">
    <citation type="submission" date="2024-01" db="EMBL/GenBank/DDBJ databases">
        <title>Comparative genomics of Cryptococcus and Kwoniella reveals pathogenesis evolution and contrasting modes of karyotype evolution via chromosome fusion or intercentromeric recombination.</title>
        <authorList>
            <person name="Coelho M.A."/>
            <person name="David-Palma M."/>
            <person name="Shea T."/>
            <person name="Bowers K."/>
            <person name="McGinley-Smith S."/>
            <person name="Mohammad A.W."/>
            <person name="Gnirke A."/>
            <person name="Yurkov A.M."/>
            <person name="Nowrousian M."/>
            <person name="Sun S."/>
            <person name="Cuomo C.A."/>
            <person name="Heitman J."/>
        </authorList>
    </citation>
    <scope>NUCLEOTIDE SEQUENCE [LARGE SCALE GENOMIC DNA]</scope>
    <source>
        <strain evidence="8">CBS 11374</strain>
    </source>
</reference>
<keyword evidence="4" id="KW-0802">TPR repeat</keyword>
<evidence type="ECO:0000256" key="4">
    <source>
        <dbReference type="PROSITE-ProRule" id="PRU00339"/>
    </source>
</evidence>
<feature type="signal peptide" evidence="6">
    <location>
        <begin position="1"/>
        <end position="20"/>
    </location>
</feature>
<dbReference type="EMBL" id="CP141882">
    <property type="protein sequence ID" value="WRT65155.1"/>
    <property type="molecule type" value="Genomic_DNA"/>
</dbReference>
<evidence type="ECO:0000256" key="1">
    <source>
        <dbReference type="ARBA" id="ARBA00004240"/>
    </source>
</evidence>
<dbReference type="InterPro" id="IPR019734">
    <property type="entry name" value="TPR_rpt"/>
</dbReference>
<name>A0ABZ1CTS0_9TREE</name>
<evidence type="ECO:0000313" key="9">
    <source>
        <dbReference type="Proteomes" id="UP001329825"/>
    </source>
</evidence>
<gene>
    <name evidence="8" type="ORF">IL334_002098</name>
</gene>
<dbReference type="InterPro" id="IPR036869">
    <property type="entry name" value="J_dom_sf"/>
</dbReference>
<dbReference type="Proteomes" id="UP001329825">
    <property type="component" value="Chromosome 2"/>
</dbReference>
<dbReference type="PROSITE" id="PS50005">
    <property type="entry name" value="TPR"/>
    <property type="match status" value="1"/>
</dbReference>
<feature type="chain" id="PRO_5047471365" description="J domain-containing protein" evidence="6">
    <location>
        <begin position="21"/>
        <end position="530"/>
    </location>
</feature>
<feature type="domain" description="J" evidence="7">
    <location>
        <begin position="410"/>
        <end position="471"/>
    </location>
</feature>
<feature type="region of interest" description="Disordered" evidence="5">
    <location>
        <begin position="466"/>
        <end position="520"/>
    </location>
</feature>
<dbReference type="InterPro" id="IPR001623">
    <property type="entry name" value="DnaJ_domain"/>
</dbReference>
<keyword evidence="9" id="KW-1185">Reference proteome</keyword>
<evidence type="ECO:0000259" key="7">
    <source>
        <dbReference type="PROSITE" id="PS50076"/>
    </source>
</evidence>
<dbReference type="SUPFAM" id="SSF48452">
    <property type="entry name" value="TPR-like"/>
    <property type="match status" value="1"/>
</dbReference>
<keyword evidence="3" id="KW-0256">Endoplasmic reticulum</keyword>
<dbReference type="PANTHER" id="PTHR44140">
    <property type="entry name" value="LD25575P"/>
    <property type="match status" value="1"/>
</dbReference>
<dbReference type="SUPFAM" id="SSF46565">
    <property type="entry name" value="Chaperone J-domain"/>
    <property type="match status" value="1"/>
</dbReference>
<dbReference type="InterPro" id="IPR011990">
    <property type="entry name" value="TPR-like_helical_dom_sf"/>
</dbReference>